<dbReference type="EMBL" id="CP039350">
    <property type="protein sequence ID" value="QCD95670.1"/>
    <property type="molecule type" value="Genomic_DNA"/>
</dbReference>
<evidence type="ECO:0000313" key="2">
    <source>
        <dbReference type="Proteomes" id="UP000501690"/>
    </source>
</evidence>
<dbReference type="AlphaFoldDB" id="A0A4D6M4J2"/>
<sequence>MFNSEGTIQQLEYIEKGAKVNGGGRFLPYLSESSKKFQLNGFNVLLHEVVARLGWRSCCWFIQYKFVLLGNMLGSGCRLLVGNAGIATKGGTMVLSSVGIEGKGSNVGLGKERMLGAFFCKKDGQLLG</sequence>
<organism evidence="1 2">
    <name type="scientific">Vigna unguiculata</name>
    <name type="common">Cowpea</name>
    <dbReference type="NCBI Taxonomy" id="3917"/>
    <lineage>
        <taxon>Eukaryota</taxon>
        <taxon>Viridiplantae</taxon>
        <taxon>Streptophyta</taxon>
        <taxon>Embryophyta</taxon>
        <taxon>Tracheophyta</taxon>
        <taxon>Spermatophyta</taxon>
        <taxon>Magnoliopsida</taxon>
        <taxon>eudicotyledons</taxon>
        <taxon>Gunneridae</taxon>
        <taxon>Pentapetalae</taxon>
        <taxon>rosids</taxon>
        <taxon>fabids</taxon>
        <taxon>Fabales</taxon>
        <taxon>Fabaceae</taxon>
        <taxon>Papilionoideae</taxon>
        <taxon>50 kb inversion clade</taxon>
        <taxon>NPAAA clade</taxon>
        <taxon>indigoferoid/millettioid clade</taxon>
        <taxon>Phaseoleae</taxon>
        <taxon>Vigna</taxon>
    </lineage>
</organism>
<protein>
    <submittedName>
        <fullName evidence="1">Uncharacterized protein</fullName>
    </submittedName>
</protein>
<reference evidence="1 2" key="1">
    <citation type="submission" date="2019-04" db="EMBL/GenBank/DDBJ databases">
        <title>An improved genome assembly and genetic linkage map for asparagus bean, Vigna unguiculata ssp. sesquipedialis.</title>
        <authorList>
            <person name="Xia Q."/>
            <person name="Zhang R."/>
            <person name="Dong Y."/>
        </authorList>
    </citation>
    <scope>NUCLEOTIDE SEQUENCE [LARGE SCALE GENOMIC DNA]</scope>
    <source>
        <tissue evidence="1">Leaf</tissue>
    </source>
</reference>
<gene>
    <name evidence="1" type="ORF">DEO72_LG6g365</name>
</gene>
<evidence type="ECO:0000313" key="1">
    <source>
        <dbReference type="EMBL" id="QCD95670.1"/>
    </source>
</evidence>
<accession>A0A4D6M4J2</accession>
<dbReference type="Proteomes" id="UP000501690">
    <property type="component" value="Linkage Group LG6"/>
</dbReference>
<name>A0A4D6M4J2_VIGUN</name>
<proteinExistence type="predicted"/>
<keyword evidence="2" id="KW-1185">Reference proteome</keyword>